<evidence type="ECO:0000256" key="4">
    <source>
        <dbReference type="ARBA" id="ARBA00022837"/>
    </source>
</evidence>
<dbReference type="PANTHER" id="PTHR42693">
    <property type="entry name" value="ARYLSULFATASE FAMILY MEMBER"/>
    <property type="match status" value="1"/>
</dbReference>
<evidence type="ECO:0000256" key="2">
    <source>
        <dbReference type="ARBA" id="ARBA00022723"/>
    </source>
</evidence>
<dbReference type="Pfam" id="PF00884">
    <property type="entry name" value="Sulfatase"/>
    <property type="match status" value="1"/>
</dbReference>
<comment type="caution">
    <text evidence="6">The sequence shown here is derived from an EMBL/GenBank/DDBJ whole genome shotgun (WGS) entry which is preliminary data.</text>
</comment>
<evidence type="ECO:0000256" key="1">
    <source>
        <dbReference type="ARBA" id="ARBA00008779"/>
    </source>
</evidence>
<dbReference type="SUPFAM" id="SSF53649">
    <property type="entry name" value="Alkaline phosphatase-like"/>
    <property type="match status" value="1"/>
</dbReference>
<dbReference type="Gene3D" id="3.40.720.10">
    <property type="entry name" value="Alkaline Phosphatase, subunit A"/>
    <property type="match status" value="1"/>
</dbReference>
<dbReference type="InterPro" id="IPR017850">
    <property type="entry name" value="Alkaline_phosphatase_core_sf"/>
</dbReference>
<dbReference type="PROSITE" id="PS00149">
    <property type="entry name" value="SULFATASE_2"/>
    <property type="match status" value="1"/>
</dbReference>
<comment type="similarity">
    <text evidence="1">Belongs to the sulfatase family.</text>
</comment>
<evidence type="ECO:0000259" key="5">
    <source>
        <dbReference type="Pfam" id="PF00884"/>
    </source>
</evidence>
<dbReference type="GO" id="GO:0046872">
    <property type="term" value="F:metal ion binding"/>
    <property type="evidence" value="ECO:0007669"/>
    <property type="project" value="UniProtKB-KW"/>
</dbReference>
<evidence type="ECO:0000313" key="6">
    <source>
        <dbReference type="EMBL" id="MBV0903520.1"/>
    </source>
</evidence>
<keyword evidence="4" id="KW-0106">Calcium</keyword>
<reference evidence="6" key="1">
    <citation type="submission" date="2021-06" db="EMBL/GenBank/DDBJ databases">
        <title>New haloarchaea isolates fom saline soil.</title>
        <authorList>
            <person name="Duran-Viseras A."/>
            <person name="Sanchez-Porro C.S."/>
            <person name="Ventosa A."/>
        </authorList>
    </citation>
    <scope>NUCLEOTIDE SEQUENCE</scope>
    <source>
        <strain evidence="6">JCM 18369</strain>
    </source>
</reference>
<keyword evidence="2" id="KW-0479">Metal-binding</keyword>
<dbReference type="AlphaFoldDB" id="A0AA41KDG9"/>
<dbReference type="GO" id="GO:0004065">
    <property type="term" value="F:arylsulfatase activity"/>
    <property type="evidence" value="ECO:0007669"/>
    <property type="project" value="TreeGrafter"/>
</dbReference>
<name>A0AA41KDG9_9EURY</name>
<evidence type="ECO:0000313" key="7">
    <source>
        <dbReference type="Proteomes" id="UP001166304"/>
    </source>
</evidence>
<evidence type="ECO:0000256" key="3">
    <source>
        <dbReference type="ARBA" id="ARBA00022801"/>
    </source>
</evidence>
<accession>A0AA41KDG9</accession>
<dbReference type="InterPro" id="IPR000917">
    <property type="entry name" value="Sulfatase_N"/>
</dbReference>
<keyword evidence="7" id="KW-1185">Reference proteome</keyword>
<dbReference type="InterPro" id="IPR024607">
    <property type="entry name" value="Sulfatase_CS"/>
</dbReference>
<keyword evidence="3 6" id="KW-0378">Hydrolase</keyword>
<proteinExistence type="inferred from homology"/>
<dbReference type="RefSeq" id="WP_162414577.1">
    <property type="nucleotide sequence ID" value="NZ_JAHQXE010000006.1"/>
</dbReference>
<protein>
    <submittedName>
        <fullName evidence="6">Sulfatase-like hydrolase/transferase</fullName>
    </submittedName>
</protein>
<dbReference type="EMBL" id="JAHQXE010000006">
    <property type="protein sequence ID" value="MBV0903520.1"/>
    <property type="molecule type" value="Genomic_DNA"/>
</dbReference>
<sequence>MAQTRSNVLLIVTDQQQAAAIGAVDDSFETPNIDRLVASGTQFTGCHSTCPQCSPSRSSLFTGRYPHQNGMRTLPEWGPGPLDTRNPSVARAFRDAGYRTTYIGKWHLGETDLGEYGWETAENVHETSNPPAGFPTDERTCERAVSALSSHDDDAPFFVTVSFNLPHPPFVTDTEFAERFDRDTTPLPESFTDDLAGKPSFQRERANDEECALDEDAVREIGYQYRTMVARIDDHVGRILDALERSGLGEETVVAFTSDHGDMQGAHRLNKKGVIAYDEILRVPLVLRIPDRTSKRDRIPDLVSNRTIPATLLDAAGVDAPPAFDAESVLDAFGRRSPPDDERVFFEHRYAYWGEHPYRGVRTARWKFVEYWWDRPNELYDVTHDPHEMTNLAADPDHAETVTRLQREVKRWWDETGGDEEQWLRPVAGP</sequence>
<dbReference type="PANTHER" id="PTHR42693:SF53">
    <property type="entry name" value="ENDO-4-O-SULFATASE"/>
    <property type="match status" value="1"/>
</dbReference>
<feature type="domain" description="Sulfatase N-terminal" evidence="5">
    <location>
        <begin position="6"/>
        <end position="318"/>
    </location>
</feature>
<organism evidence="6 7">
    <name type="scientific">Haloarcula salina</name>
    <dbReference type="NCBI Taxonomy" id="1429914"/>
    <lineage>
        <taxon>Archaea</taxon>
        <taxon>Methanobacteriati</taxon>
        <taxon>Methanobacteriota</taxon>
        <taxon>Stenosarchaea group</taxon>
        <taxon>Halobacteria</taxon>
        <taxon>Halobacteriales</taxon>
        <taxon>Haloarculaceae</taxon>
        <taxon>Haloarcula</taxon>
    </lineage>
</organism>
<dbReference type="Proteomes" id="UP001166304">
    <property type="component" value="Unassembled WGS sequence"/>
</dbReference>
<gene>
    <name evidence="6" type="ORF">KTS37_17190</name>
</gene>
<dbReference type="InterPro" id="IPR050738">
    <property type="entry name" value="Sulfatase"/>
</dbReference>